<keyword evidence="2" id="KW-0813">Transport</keyword>
<keyword evidence="6" id="KW-0598">Phosphotransferase system</keyword>
<evidence type="ECO:0000256" key="1">
    <source>
        <dbReference type="ARBA" id="ARBA00004496"/>
    </source>
</evidence>
<comment type="subcellular location">
    <subcellularLocation>
        <location evidence="1">Cytoplasm</location>
    </subcellularLocation>
</comment>
<keyword evidence="4" id="KW-0762">Sugar transport</keyword>
<accession>A0ABW5RY20</accession>
<dbReference type="CDD" id="cd00001">
    <property type="entry name" value="PTS_IIB_man"/>
    <property type="match status" value="1"/>
</dbReference>
<keyword evidence="10" id="KW-1185">Reference proteome</keyword>
<dbReference type="PROSITE" id="PS51101">
    <property type="entry name" value="PTS_EIIB_TYPE_4"/>
    <property type="match status" value="1"/>
</dbReference>
<keyword evidence="7" id="KW-0418">Kinase</keyword>
<evidence type="ECO:0000256" key="5">
    <source>
        <dbReference type="ARBA" id="ARBA00022679"/>
    </source>
</evidence>
<evidence type="ECO:0000259" key="8">
    <source>
        <dbReference type="PROSITE" id="PS51101"/>
    </source>
</evidence>
<dbReference type="SUPFAM" id="SSF52728">
    <property type="entry name" value="PTS IIb component"/>
    <property type="match status" value="1"/>
</dbReference>
<feature type="domain" description="PTS EIIB type-4" evidence="8">
    <location>
        <begin position="14"/>
        <end position="180"/>
    </location>
</feature>
<dbReference type="Gene3D" id="3.40.35.10">
    <property type="entry name" value="Phosphotransferase system, sorbose subfamily IIB component"/>
    <property type="match status" value="1"/>
</dbReference>
<evidence type="ECO:0000256" key="2">
    <source>
        <dbReference type="ARBA" id="ARBA00022448"/>
    </source>
</evidence>
<comment type="caution">
    <text evidence="9">The sequence shown here is derived from an EMBL/GenBank/DDBJ whole genome shotgun (WGS) entry which is preliminary data.</text>
</comment>
<dbReference type="EMBL" id="JBHUMQ010000001">
    <property type="protein sequence ID" value="MFD2692038.1"/>
    <property type="molecule type" value="Genomic_DNA"/>
</dbReference>
<evidence type="ECO:0000256" key="7">
    <source>
        <dbReference type="ARBA" id="ARBA00022777"/>
    </source>
</evidence>
<evidence type="ECO:0000313" key="10">
    <source>
        <dbReference type="Proteomes" id="UP001597399"/>
    </source>
</evidence>
<evidence type="ECO:0000256" key="6">
    <source>
        <dbReference type="ARBA" id="ARBA00022683"/>
    </source>
</evidence>
<evidence type="ECO:0000256" key="3">
    <source>
        <dbReference type="ARBA" id="ARBA00022490"/>
    </source>
</evidence>
<proteinExistence type="predicted"/>
<keyword evidence="3" id="KW-0963">Cytoplasm</keyword>
<sequence length="182" mass="20693">MKTLQLIQSWWMDMTMDVRLLRIDSRLLHGQVTTNWAKAVKVNRILIVSDRVAQDRTRKTLIIQAAPPGISTNVITVEKMIRLYHDPRFDVLKPMILVEDPVDARRVVEGSGIKIDSINIGAISFDNTRVMVTDAIAVNAADVEAFKWFHDRGIKLDVRKVSNDSSKNLWKSLSEKGLVRSK</sequence>
<evidence type="ECO:0000256" key="4">
    <source>
        <dbReference type="ARBA" id="ARBA00022597"/>
    </source>
</evidence>
<dbReference type="RefSeq" id="WP_253059190.1">
    <property type="nucleotide sequence ID" value="NZ_JAMXWM010000003.1"/>
</dbReference>
<reference evidence="10" key="1">
    <citation type="journal article" date="2019" name="Int. J. Syst. Evol. Microbiol.">
        <title>The Global Catalogue of Microorganisms (GCM) 10K type strain sequencing project: providing services to taxonomists for standard genome sequencing and annotation.</title>
        <authorList>
            <consortium name="The Broad Institute Genomics Platform"/>
            <consortium name="The Broad Institute Genome Sequencing Center for Infectious Disease"/>
            <person name="Wu L."/>
            <person name="Ma J."/>
        </authorList>
    </citation>
    <scope>NUCLEOTIDE SEQUENCE [LARGE SCALE GENOMIC DNA]</scope>
    <source>
        <strain evidence="10">TISTR 2466</strain>
    </source>
</reference>
<gene>
    <name evidence="9" type="ORF">ACFSUE_00045</name>
</gene>
<organism evidence="9 10">
    <name type="scientific">Sporolactobacillus shoreicorticis</name>
    <dbReference type="NCBI Taxonomy" id="1923877"/>
    <lineage>
        <taxon>Bacteria</taxon>
        <taxon>Bacillati</taxon>
        <taxon>Bacillota</taxon>
        <taxon>Bacilli</taxon>
        <taxon>Bacillales</taxon>
        <taxon>Sporolactobacillaceae</taxon>
        <taxon>Sporolactobacillus</taxon>
    </lineage>
</organism>
<protein>
    <submittedName>
        <fullName evidence="9">PTS system mannose/fructose/N-acetylgalactosamine-transporter subunit IIB</fullName>
    </submittedName>
</protein>
<evidence type="ECO:0000313" key="9">
    <source>
        <dbReference type="EMBL" id="MFD2692038.1"/>
    </source>
</evidence>
<name>A0ABW5RY20_9BACL</name>
<dbReference type="Proteomes" id="UP001597399">
    <property type="component" value="Unassembled WGS sequence"/>
</dbReference>
<dbReference type="InterPro" id="IPR004720">
    <property type="entry name" value="PTS_IIB_sorbose-sp"/>
</dbReference>
<dbReference type="Pfam" id="PF03830">
    <property type="entry name" value="PTSIIB_sorb"/>
    <property type="match status" value="1"/>
</dbReference>
<dbReference type="InterPro" id="IPR036667">
    <property type="entry name" value="PTS_IIB_sorbose-sp_sf"/>
</dbReference>
<keyword evidence="5" id="KW-0808">Transferase</keyword>